<dbReference type="PANTHER" id="PTHR38035:SF1">
    <property type="entry name" value="ANCILLARY SECYEG TRANSLOCON SUBUNIT"/>
    <property type="match status" value="1"/>
</dbReference>
<dbReference type="GO" id="GO:0005886">
    <property type="term" value="C:plasma membrane"/>
    <property type="evidence" value="ECO:0007669"/>
    <property type="project" value="UniProtKB-SubCell"/>
</dbReference>
<comment type="subcellular location">
    <subcellularLocation>
        <location evidence="1">Cell membrane</location>
        <topology evidence="1">Single-pass type II membrane protein</topology>
    </subcellularLocation>
</comment>
<accession>A0A6G9I952</accession>
<comment type="similarity">
    <text evidence="7">Belongs to the YfgM family.</text>
</comment>
<keyword evidence="2" id="KW-1003">Cell membrane</keyword>
<feature type="compositionally biased region" description="Basic and acidic residues" evidence="9">
    <location>
        <begin position="218"/>
        <end position="239"/>
    </location>
</feature>
<evidence type="ECO:0000256" key="10">
    <source>
        <dbReference type="SAM" id="Phobius"/>
    </source>
</evidence>
<dbReference type="Pfam" id="PF09976">
    <property type="entry name" value="TPR_21"/>
    <property type="match status" value="1"/>
</dbReference>
<keyword evidence="5 10" id="KW-0472">Membrane</keyword>
<reference evidence="12 13" key="1">
    <citation type="submission" date="2020-03" db="EMBL/GenBank/DDBJ databases">
        <title>Complete genome sequence of Orbus sp. IPMB12 (BCRC 80908).</title>
        <authorList>
            <person name="Lo W.-S."/>
            <person name="Chang T.-H."/>
            <person name="Kuo C.-H."/>
        </authorList>
    </citation>
    <scope>NUCLEOTIDE SEQUENCE [LARGE SCALE GENOMIC DNA]</scope>
    <source>
        <strain evidence="12 13">IPMB12</strain>
    </source>
</reference>
<keyword evidence="3 10" id="KW-0812">Transmembrane</keyword>
<dbReference type="AlphaFoldDB" id="A0A6G9I952"/>
<dbReference type="PANTHER" id="PTHR38035">
    <property type="entry name" value="UPF0070 PROTEIN YFGM"/>
    <property type="match status" value="1"/>
</dbReference>
<dbReference type="FunCoup" id="A0A6G9I952">
    <property type="interactions" value="60"/>
</dbReference>
<feature type="compositionally biased region" description="Low complexity" evidence="9">
    <location>
        <begin position="240"/>
        <end position="256"/>
    </location>
</feature>
<evidence type="ECO:0000256" key="9">
    <source>
        <dbReference type="SAM" id="MobiDB-lite"/>
    </source>
</evidence>
<dbReference type="SUPFAM" id="SSF48452">
    <property type="entry name" value="TPR-like"/>
    <property type="match status" value="1"/>
</dbReference>
<keyword evidence="6" id="KW-0143">Chaperone</keyword>
<evidence type="ECO:0000313" key="12">
    <source>
        <dbReference type="EMBL" id="QIQ20746.1"/>
    </source>
</evidence>
<feature type="domain" description="Ancillary SecYEG translocon subunit/Cell division coordinator CpoB TPR" evidence="11">
    <location>
        <begin position="15"/>
        <end position="206"/>
    </location>
</feature>
<dbReference type="GO" id="GO:0044877">
    <property type="term" value="F:protein-containing complex binding"/>
    <property type="evidence" value="ECO:0007669"/>
    <property type="project" value="InterPro"/>
</dbReference>
<dbReference type="PIRSF" id="PIRSF006170">
    <property type="entry name" value="YfgM"/>
    <property type="match status" value="1"/>
</dbReference>
<evidence type="ECO:0000313" key="13">
    <source>
        <dbReference type="Proteomes" id="UP000501168"/>
    </source>
</evidence>
<proteinExistence type="inferred from homology"/>
<dbReference type="RefSeq" id="WP_166914837.1">
    <property type="nucleotide sequence ID" value="NZ_CP050253.1"/>
</dbReference>
<evidence type="ECO:0000256" key="6">
    <source>
        <dbReference type="ARBA" id="ARBA00023186"/>
    </source>
</evidence>
<keyword evidence="13" id="KW-1185">Reference proteome</keyword>
<keyword evidence="4 10" id="KW-1133">Transmembrane helix</keyword>
<dbReference type="Proteomes" id="UP000501168">
    <property type="component" value="Chromosome"/>
</dbReference>
<evidence type="ECO:0000256" key="2">
    <source>
        <dbReference type="ARBA" id="ARBA00022475"/>
    </source>
</evidence>
<feature type="region of interest" description="Disordered" evidence="9">
    <location>
        <begin position="218"/>
        <end position="256"/>
    </location>
</feature>
<feature type="transmembrane region" description="Helical" evidence="10">
    <location>
        <begin position="21"/>
        <end position="42"/>
    </location>
</feature>
<evidence type="ECO:0000256" key="8">
    <source>
        <dbReference type="ARBA" id="ARBA00024235"/>
    </source>
</evidence>
<protein>
    <recommendedName>
        <fullName evidence="8">Ancillary SecYEG translocon subunit</fullName>
    </recommendedName>
</protein>
<dbReference type="Gene3D" id="1.25.40.10">
    <property type="entry name" value="Tetratricopeptide repeat domain"/>
    <property type="match status" value="1"/>
</dbReference>
<dbReference type="InterPro" id="IPR011990">
    <property type="entry name" value="TPR-like_helical_dom_sf"/>
</dbReference>
<name>A0A6G9I952_9GAMM</name>
<dbReference type="KEGG" id="orb:IPMB12_03055"/>
<evidence type="ECO:0000256" key="5">
    <source>
        <dbReference type="ARBA" id="ARBA00023136"/>
    </source>
</evidence>
<dbReference type="InterPro" id="IPR018704">
    <property type="entry name" value="SecYEG/CpoB_TPR"/>
</dbReference>
<gene>
    <name evidence="12" type="ORF">IPMB12_03055</name>
</gene>
<evidence type="ECO:0000256" key="7">
    <source>
        <dbReference type="ARBA" id="ARBA00024197"/>
    </source>
</evidence>
<evidence type="ECO:0000256" key="3">
    <source>
        <dbReference type="ARBA" id="ARBA00022692"/>
    </source>
</evidence>
<evidence type="ECO:0000259" key="11">
    <source>
        <dbReference type="Pfam" id="PF09976"/>
    </source>
</evidence>
<dbReference type="InParanoid" id="A0A6G9I952"/>
<dbReference type="EMBL" id="CP050253">
    <property type="protein sequence ID" value="QIQ20746.1"/>
    <property type="molecule type" value="Genomic_DNA"/>
</dbReference>
<organism evidence="12 13">
    <name type="scientific">Zophobihabitans entericus</name>
    <dbReference type="NCBI Taxonomy" id="1635327"/>
    <lineage>
        <taxon>Bacteria</taxon>
        <taxon>Pseudomonadati</taxon>
        <taxon>Pseudomonadota</taxon>
        <taxon>Gammaproteobacteria</taxon>
        <taxon>Orbales</taxon>
        <taxon>Orbaceae</taxon>
        <taxon>Zophobihabitans</taxon>
    </lineage>
</organism>
<evidence type="ECO:0000256" key="1">
    <source>
        <dbReference type="ARBA" id="ARBA00004401"/>
    </source>
</evidence>
<evidence type="ECO:0000256" key="4">
    <source>
        <dbReference type="ARBA" id="ARBA00022989"/>
    </source>
</evidence>
<sequence>MSYDSTGEEQLSEVKDFLKKFWKLILLVLVIGLVAIWGWRYWQSHQTGKLEQASDTYEKLVSRLDATQPDSVKELVSFSKETNNVYGAFSAMKAAQYYVEILKDYAGAQALLEDALKKTDETAIQSIINVRIARLQYQQGQNEESLKTLDKVKDVSWAAVANDLRGDVLVSLERYSDALAAYGLALNSEPTSELVTAINTKLNQVEYLKAKQAIDDEAKAAEAAKEAERVAAEQAKQAELEAQQEQQTQQEPAQAE</sequence>
<dbReference type="InterPro" id="IPR026039">
    <property type="entry name" value="YfgM"/>
</dbReference>